<name>A0ABQ8CIQ2_BRANA</name>
<sequence length="55" mass="6522">MNLLLNDIRISVSSHTKQHSYSCVWVLREDIKKARLVANPGCYRLRFIFLFINQL</sequence>
<dbReference type="EMBL" id="JAGKQM010000007">
    <property type="protein sequence ID" value="KAH0916974.1"/>
    <property type="molecule type" value="Genomic_DNA"/>
</dbReference>
<evidence type="ECO:0000313" key="2">
    <source>
        <dbReference type="Proteomes" id="UP000824890"/>
    </source>
</evidence>
<dbReference type="Proteomes" id="UP000824890">
    <property type="component" value="Unassembled WGS sequence"/>
</dbReference>
<organism evidence="1 2">
    <name type="scientific">Brassica napus</name>
    <name type="common">Rape</name>
    <dbReference type="NCBI Taxonomy" id="3708"/>
    <lineage>
        <taxon>Eukaryota</taxon>
        <taxon>Viridiplantae</taxon>
        <taxon>Streptophyta</taxon>
        <taxon>Embryophyta</taxon>
        <taxon>Tracheophyta</taxon>
        <taxon>Spermatophyta</taxon>
        <taxon>Magnoliopsida</taxon>
        <taxon>eudicotyledons</taxon>
        <taxon>Gunneridae</taxon>
        <taxon>Pentapetalae</taxon>
        <taxon>rosids</taxon>
        <taxon>malvids</taxon>
        <taxon>Brassicales</taxon>
        <taxon>Brassicaceae</taxon>
        <taxon>Brassiceae</taxon>
        <taxon>Brassica</taxon>
    </lineage>
</organism>
<reference evidence="1 2" key="1">
    <citation type="submission" date="2021-05" db="EMBL/GenBank/DDBJ databases">
        <title>Genome Assembly of Synthetic Allotetraploid Brassica napus Reveals Homoeologous Exchanges between Subgenomes.</title>
        <authorList>
            <person name="Davis J.T."/>
        </authorList>
    </citation>
    <scope>NUCLEOTIDE SEQUENCE [LARGE SCALE GENOMIC DNA]</scope>
    <source>
        <strain evidence="2">cv. Da-Ae</strain>
        <tissue evidence="1">Seedling</tissue>
    </source>
</reference>
<accession>A0ABQ8CIQ2</accession>
<protein>
    <submittedName>
        <fullName evidence="1">Uncharacterized protein</fullName>
    </submittedName>
</protein>
<evidence type="ECO:0000313" key="1">
    <source>
        <dbReference type="EMBL" id="KAH0916974.1"/>
    </source>
</evidence>
<keyword evidence="2" id="KW-1185">Reference proteome</keyword>
<gene>
    <name evidence="1" type="ORF">HID58_024634</name>
</gene>
<comment type="caution">
    <text evidence="1">The sequence shown here is derived from an EMBL/GenBank/DDBJ whole genome shotgun (WGS) entry which is preliminary data.</text>
</comment>
<proteinExistence type="predicted"/>